<protein>
    <recommendedName>
        <fullName evidence="7 8">Ribonuclease P protein component</fullName>
        <shortName evidence="7">RNase P protein</shortName>
        <shortName evidence="7">RNaseP protein</shortName>
        <ecNumber evidence="7 8">3.1.26.5</ecNumber>
    </recommendedName>
    <alternativeName>
        <fullName evidence="7">Protein C5</fullName>
    </alternativeName>
</protein>
<organism evidence="9 10">
    <name type="scientific">Ignatzschineria indica</name>
    <dbReference type="NCBI Taxonomy" id="472583"/>
    <lineage>
        <taxon>Bacteria</taxon>
        <taxon>Pseudomonadati</taxon>
        <taxon>Pseudomonadota</taxon>
        <taxon>Gammaproteobacteria</taxon>
        <taxon>Cardiobacteriales</taxon>
        <taxon>Ignatzschineriaceae</taxon>
        <taxon>Ignatzschineria</taxon>
    </lineage>
</organism>
<keyword evidence="3 7" id="KW-0540">Nuclease</keyword>
<evidence type="ECO:0000256" key="6">
    <source>
        <dbReference type="ARBA" id="ARBA00022884"/>
    </source>
</evidence>
<dbReference type="GO" id="GO:0042781">
    <property type="term" value="F:3'-tRNA processing endoribonuclease activity"/>
    <property type="evidence" value="ECO:0007669"/>
    <property type="project" value="TreeGrafter"/>
</dbReference>
<comment type="caution">
    <text evidence="9">The sequence shown here is derived from an EMBL/GenBank/DDBJ whole genome shotgun (WGS) entry which is preliminary data.</text>
</comment>
<keyword evidence="10" id="KW-1185">Reference proteome</keyword>
<name>A0A2U2APE6_9GAMM</name>
<dbReference type="GO" id="GO:0001682">
    <property type="term" value="P:tRNA 5'-leader removal"/>
    <property type="evidence" value="ECO:0007669"/>
    <property type="project" value="UniProtKB-UniRule"/>
</dbReference>
<dbReference type="EMBL" id="QEWR01000002">
    <property type="protein sequence ID" value="PWD85081.1"/>
    <property type="molecule type" value="Genomic_DNA"/>
</dbReference>
<reference evidence="9 10" key="1">
    <citation type="journal article" date="2018" name="Genome Announc.">
        <title>Ignatzschineria cameli sp. nov., isolated from necrotic foot tissue of dromedaries (Camelus dromedarius) and associated maggots (Wohlfahrtia species) in Dubai.</title>
        <authorList>
            <person name="Tsang C.C."/>
            <person name="Tang J.Y."/>
            <person name="Fong J.Y."/>
            <person name="Kinne J."/>
            <person name="Lee H.H."/>
            <person name="Joseph M."/>
            <person name="Jose S."/>
            <person name="Schuster R.K."/>
            <person name="Tang Y."/>
            <person name="Sivakumar S."/>
            <person name="Chen J.H."/>
            <person name="Teng J.L."/>
            <person name="Lau S.K."/>
            <person name="Wernery U."/>
            <person name="Woo P.C."/>
        </authorList>
    </citation>
    <scope>NUCLEOTIDE SEQUENCE [LARGE SCALE GENOMIC DNA]</scope>
    <source>
        <strain evidence="9 10">KCTC 22643</strain>
    </source>
</reference>
<evidence type="ECO:0000256" key="7">
    <source>
        <dbReference type="HAMAP-Rule" id="MF_00227"/>
    </source>
</evidence>
<dbReference type="HAMAP" id="MF_00227">
    <property type="entry name" value="RNase_P"/>
    <property type="match status" value="1"/>
</dbReference>
<evidence type="ECO:0000256" key="4">
    <source>
        <dbReference type="ARBA" id="ARBA00022759"/>
    </source>
</evidence>
<accession>A0A2U2APE6</accession>
<dbReference type="PANTHER" id="PTHR33992">
    <property type="entry name" value="RIBONUCLEASE P PROTEIN COMPONENT"/>
    <property type="match status" value="1"/>
</dbReference>
<dbReference type="InterPro" id="IPR000100">
    <property type="entry name" value="RNase_P"/>
</dbReference>
<dbReference type="AlphaFoldDB" id="A0A2U2APE6"/>
<evidence type="ECO:0000256" key="1">
    <source>
        <dbReference type="ARBA" id="ARBA00002663"/>
    </source>
</evidence>
<keyword evidence="6 7" id="KW-0694">RNA-binding</keyword>
<dbReference type="SUPFAM" id="SSF54211">
    <property type="entry name" value="Ribosomal protein S5 domain 2-like"/>
    <property type="match status" value="1"/>
</dbReference>
<dbReference type="PROSITE" id="PS00648">
    <property type="entry name" value="RIBONUCLEASE_P"/>
    <property type="match status" value="1"/>
</dbReference>
<comment type="function">
    <text evidence="1 7">RNaseP catalyzes the removal of the 5'-leader sequence from pre-tRNA to produce the mature 5'-terminus. It can also cleave other RNA substrates such as 4.5S RNA. The protein component plays an auxiliary but essential role in vivo by binding to the 5'-leader sequence and broadening the substrate specificity of the ribozyme.</text>
</comment>
<dbReference type="Gene3D" id="3.30.230.10">
    <property type="match status" value="1"/>
</dbReference>
<evidence type="ECO:0000256" key="2">
    <source>
        <dbReference type="ARBA" id="ARBA00022694"/>
    </source>
</evidence>
<dbReference type="GO" id="GO:0030677">
    <property type="term" value="C:ribonuclease P complex"/>
    <property type="evidence" value="ECO:0007669"/>
    <property type="project" value="TreeGrafter"/>
</dbReference>
<dbReference type="Pfam" id="PF00825">
    <property type="entry name" value="Ribonuclease_P"/>
    <property type="match status" value="1"/>
</dbReference>
<dbReference type="InterPro" id="IPR020539">
    <property type="entry name" value="RNase_P_CS"/>
</dbReference>
<dbReference type="RefSeq" id="WP_109236145.1">
    <property type="nucleotide sequence ID" value="NZ_BMXZ01000001.1"/>
</dbReference>
<evidence type="ECO:0000313" key="10">
    <source>
        <dbReference type="Proteomes" id="UP000244948"/>
    </source>
</evidence>
<dbReference type="InterPro" id="IPR014721">
    <property type="entry name" value="Ribsml_uS5_D2-typ_fold_subgr"/>
</dbReference>
<evidence type="ECO:0000256" key="5">
    <source>
        <dbReference type="ARBA" id="ARBA00022801"/>
    </source>
</evidence>
<dbReference type="Proteomes" id="UP000244948">
    <property type="component" value="Unassembled WGS sequence"/>
</dbReference>
<dbReference type="GO" id="GO:0004526">
    <property type="term" value="F:ribonuclease P activity"/>
    <property type="evidence" value="ECO:0007669"/>
    <property type="project" value="UniProtKB-UniRule"/>
</dbReference>
<keyword evidence="2 7" id="KW-0819">tRNA processing</keyword>
<sequence length="131" mass="15307">MNNFQFGREKRLLTAQDYSAVFKDNRSFKDRSFLILVKLVKRSDSKEQENTLDLRVPRLGLAISKKNFKRAVDRNLVKRVVRESFRRHQALLKGLDIVVMSRATTDVHNSLALHASLEKHWEQINKICVQS</sequence>
<proteinExistence type="inferred from homology"/>
<comment type="catalytic activity">
    <reaction evidence="7">
        <text>Endonucleolytic cleavage of RNA, removing 5'-extranucleotides from tRNA precursor.</text>
        <dbReference type="EC" id="3.1.26.5"/>
    </reaction>
</comment>
<dbReference type="NCBIfam" id="TIGR00188">
    <property type="entry name" value="rnpA"/>
    <property type="match status" value="1"/>
</dbReference>
<dbReference type="InterPro" id="IPR020568">
    <property type="entry name" value="Ribosomal_Su5_D2-typ_SF"/>
</dbReference>
<evidence type="ECO:0000313" key="9">
    <source>
        <dbReference type="EMBL" id="PWD85081.1"/>
    </source>
</evidence>
<evidence type="ECO:0000256" key="8">
    <source>
        <dbReference type="NCBIfam" id="TIGR00188"/>
    </source>
</evidence>
<evidence type="ECO:0000256" key="3">
    <source>
        <dbReference type="ARBA" id="ARBA00022722"/>
    </source>
</evidence>
<dbReference type="GO" id="GO:0000049">
    <property type="term" value="F:tRNA binding"/>
    <property type="evidence" value="ECO:0007669"/>
    <property type="project" value="UniProtKB-UniRule"/>
</dbReference>
<dbReference type="PANTHER" id="PTHR33992:SF1">
    <property type="entry name" value="RIBONUCLEASE P PROTEIN COMPONENT"/>
    <property type="match status" value="1"/>
</dbReference>
<keyword evidence="5 7" id="KW-0378">Hydrolase</keyword>
<dbReference type="EC" id="3.1.26.5" evidence="7 8"/>
<keyword evidence="4 7" id="KW-0255">Endonuclease</keyword>
<comment type="subunit">
    <text evidence="7">Consists of a catalytic RNA component (M1 or rnpB) and a protein subunit.</text>
</comment>
<comment type="similarity">
    <text evidence="7">Belongs to the RnpA family.</text>
</comment>
<gene>
    <name evidence="7 9" type="primary">rnpA</name>
    <name evidence="9" type="ORF">DC082_00520</name>
</gene>